<dbReference type="InterPro" id="IPR000601">
    <property type="entry name" value="PKD_dom"/>
</dbReference>
<keyword evidence="4 8" id="KW-0133">Cell shape</keyword>
<dbReference type="Pfam" id="PF01473">
    <property type="entry name" value="Choline_bind_1"/>
    <property type="match status" value="1"/>
</dbReference>
<evidence type="ECO:0008006" key="14">
    <source>
        <dbReference type="Google" id="ProtNLM"/>
    </source>
</evidence>
<feature type="active site" description="Nucleophile" evidence="8">
    <location>
        <position position="841"/>
    </location>
</feature>
<keyword evidence="5 8" id="KW-0573">Peptidoglycan synthesis</keyword>
<accession>A0A100YV82</accession>
<reference evidence="12 13" key="1">
    <citation type="submission" date="2015-12" db="EMBL/GenBank/DDBJ databases">
        <title>Draft Genome Sequence of Olsenella scatoligenes SK9K4T; a Producer of 3-Methylindole- (skatole) and 4-Methylphenol- (p-cresol) Isolated from Pig Feces.</title>
        <authorList>
            <person name="Li X."/>
            <person name="Borg B."/>
            <person name="Canibe N."/>
        </authorList>
    </citation>
    <scope>NUCLEOTIDE SEQUENCE [LARGE SCALE GENOMIC DNA]</scope>
    <source>
        <strain evidence="12 13">SK9K4</strain>
    </source>
</reference>
<dbReference type="Proteomes" id="UP000054078">
    <property type="component" value="Unassembled WGS sequence"/>
</dbReference>
<keyword evidence="9" id="KW-0732">Signal</keyword>
<dbReference type="PROSITE" id="PS52029">
    <property type="entry name" value="LD_TPASE"/>
    <property type="match status" value="1"/>
</dbReference>
<evidence type="ECO:0000256" key="8">
    <source>
        <dbReference type="PROSITE-ProRule" id="PRU01373"/>
    </source>
</evidence>
<dbReference type="GO" id="GO:0016740">
    <property type="term" value="F:transferase activity"/>
    <property type="evidence" value="ECO:0007669"/>
    <property type="project" value="UniProtKB-KW"/>
</dbReference>
<keyword evidence="13" id="KW-1185">Reference proteome</keyword>
<dbReference type="InterPro" id="IPR018337">
    <property type="entry name" value="Cell_wall/Cho-bd_repeat"/>
</dbReference>
<protein>
    <recommendedName>
        <fullName evidence="14">PKD domain-containing protein</fullName>
    </recommendedName>
</protein>
<dbReference type="AlphaFoldDB" id="A0A100YV82"/>
<feature type="domain" description="L,D-TPase catalytic" evidence="11">
    <location>
        <begin position="746"/>
        <end position="865"/>
    </location>
</feature>
<feature type="domain" description="PKD" evidence="10">
    <location>
        <begin position="389"/>
        <end position="453"/>
    </location>
</feature>
<evidence type="ECO:0000256" key="7">
    <source>
        <dbReference type="PROSITE-ProRule" id="PRU00591"/>
    </source>
</evidence>
<evidence type="ECO:0000256" key="2">
    <source>
        <dbReference type="ARBA" id="ARBA00022679"/>
    </source>
</evidence>
<dbReference type="CDD" id="cd16913">
    <property type="entry name" value="YkuD_like"/>
    <property type="match status" value="1"/>
</dbReference>
<evidence type="ECO:0000313" key="12">
    <source>
        <dbReference type="EMBL" id="KUH58310.1"/>
    </source>
</evidence>
<dbReference type="SMART" id="SM00089">
    <property type="entry name" value="PKD"/>
    <property type="match status" value="5"/>
</dbReference>
<keyword evidence="6 8" id="KW-0961">Cell wall biogenesis/degradation</keyword>
<dbReference type="InterPro" id="IPR005490">
    <property type="entry name" value="LD_TPept_cat_dom"/>
</dbReference>
<dbReference type="SUPFAM" id="SSF69360">
    <property type="entry name" value="Cell wall binding repeat"/>
    <property type="match status" value="1"/>
</dbReference>
<feature type="signal peptide" evidence="9">
    <location>
        <begin position="1"/>
        <end position="30"/>
    </location>
</feature>
<evidence type="ECO:0000256" key="9">
    <source>
        <dbReference type="SAM" id="SignalP"/>
    </source>
</evidence>
<evidence type="ECO:0000256" key="5">
    <source>
        <dbReference type="ARBA" id="ARBA00022984"/>
    </source>
</evidence>
<comment type="pathway">
    <text evidence="1 8">Cell wall biogenesis; peptidoglycan biosynthesis.</text>
</comment>
<dbReference type="UniPathway" id="UPA00219"/>
<evidence type="ECO:0000256" key="1">
    <source>
        <dbReference type="ARBA" id="ARBA00004752"/>
    </source>
</evidence>
<dbReference type="InterPro" id="IPR022409">
    <property type="entry name" value="PKD/Chitinase_dom"/>
</dbReference>
<sequence>MRSAARCKNALLVFAVILTCVLAVPSMALAADSVDASGKEASVSESADATKPIWEFSGVELSSSSVTSGEAVTVTPQVTGDLGGAEYNYVWSYGGGWDLWGSTVRDTGRGTNEATGTLTLTKPGAYTVYVDVTDRAGEKRTMSATLEVAPPEWSFTGVSLSASSVTSGEAVTVTPVTSGDLGGAEYNYVWQRDGSWAEGEWGSTVLSGGSGTPDSSATLSSEVSRPGTYTVYVDVTDRSGQTRTMSATLEVASPEWSFSGVELSSSRVTSGEPVTVAPQVTGDLGGATYNYVWQRDGSWAEGEWGSTVLSGGSGTPDSSATLASEVSRAGTYTVYVDVTDRSGEKRTMSATLEVTPPEWSFTGVRVSSPRARVDEPVTVTPQVSGDLDGATYNYVWSYGGGWDLWGSTVRDEGKATADPTGTLSLYRPGRYVLYVDVTDRAGETRTMSAEVEAYDDSWSLDGVTAAPAEVVAGDEVTYAPRVSGDASGLRYNYVWQWEGSWASGDWGSTELCTGSDTDEASHTGALGSPGRYTLYVDAVSARGERRTASTRVVAWGVTGVSASGSAASGWTASADLFEGHGVPGTLYRFRWASADGSASGTLQDWSSTASVSFSRDTLNSSATAYEIYLDVKYPNGTQPSFSAEVHKSGWFTSAGSWHYAYDSGAEATGWASINGAWYYFNSYGVMQTGWLNWGGKSYYLDPSTGKMATGFAAGSYFDPDGAWLCYSWEASSAVNIARSVGSPTNYLLLIDNSNCITWVFKWVNGDWCAIYKWVCSPGKASTPTVRGTYYIGSRGYSFGQGFTCYYWTQFYGNYLFHSVLYYEGSRTVMDGTLGVPASHGCVRLDINNAYWINQNIPPNTRVYSY</sequence>
<name>A0A100YV82_TRASO</name>
<dbReference type="InterPro" id="IPR038063">
    <property type="entry name" value="Transpep_catalytic_dom"/>
</dbReference>
<evidence type="ECO:0000259" key="11">
    <source>
        <dbReference type="PROSITE" id="PS52029"/>
    </source>
</evidence>
<dbReference type="GO" id="GO:0071555">
    <property type="term" value="P:cell wall organization"/>
    <property type="evidence" value="ECO:0007669"/>
    <property type="project" value="UniProtKB-UniRule"/>
</dbReference>
<organism evidence="12 13">
    <name type="scientific">Tractidigestivibacter scatoligenes</name>
    <name type="common">Olsenella scatoligenes</name>
    <dbReference type="NCBI Taxonomy" id="1299998"/>
    <lineage>
        <taxon>Bacteria</taxon>
        <taxon>Bacillati</taxon>
        <taxon>Actinomycetota</taxon>
        <taxon>Coriobacteriia</taxon>
        <taxon>Coriobacteriales</taxon>
        <taxon>Atopobiaceae</taxon>
        <taxon>Tractidigestivibacter</taxon>
    </lineage>
</organism>
<dbReference type="Gene3D" id="2.10.270.10">
    <property type="entry name" value="Cholin Binding"/>
    <property type="match status" value="1"/>
</dbReference>
<proteinExistence type="predicted"/>
<evidence type="ECO:0000256" key="6">
    <source>
        <dbReference type="ARBA" id="ARBA00023316"/>
    </source>
</evidence>
<dbReference type="GO" id="GO:0005975">
    <property type="term" value="P:carbohydrate metabolic process"/>
    <property type="evidence" value="ECO:0007669"/>
    <property type="project" value="UniProtKB-ARBA"/>
</dbReference>
<feature type="chain" id="PRO_5007091647" description="PKD domain-containing protein" evidence="9">
    <location>
        <begin position="31"/>
        <end position="865"/>
    </location>
</feature>
<keyword evidence="2" id="KW-0808">Transferase</keyword>
<dbReference type="SUPFAM" id="SSF49299">
    <property type="entry name" value="PKD domain"/>
    <property type="match status" value="2"/>
</dbReference>
<dbReference type="STRING" id="1299998.AUL39_04670"/>
<evidence type="ECO:0000256" key="3">
    <source>
        <dbReference type="ARBA" id="ARBA00022737"/>
    </source>
</evidence>
<dbReference type="InterPro" id="IPR035986">
    <property type="entry name" value="PKD_dom_sf"/>
</dbReference>
<evidence type="ECO:0000256" key="4">
    <source>
        <dbReference type="ARBA" id="ARBA00022960"/>
    </source>
</evidence>
<evidence type="ECO:0000259" key="10">
    <source>
        <dbReference type="PROSITE" id="PS50093"/>
    </source>
</evidence>
<dbReference type="SUPFAM" id="SSF141523">
    <property type="entry name" value="L,D-transpeptidase catalytic domain-like"/>
    <property type="match status" value="1"/>
</dbReference>
<dbReference type="Gene3D" id="2.60.40.10">
    <property type="entry name" value="Immunoglobulins"/>
    <property type="match status" value="3"/>
</dbReference>
<dbReference type="Gene3D" id="2.40.440.10">
    <property type="entry name" value="L,D-transpeptidase catalytic domain-like"/>
    <property type="match status" value="1"/>
</dbReference>
<dbReference type="GO" id="GO:0008360">
    <property type="term" value="P:regulation of cell shape"/>
    <property type="evidence" value="ECO:0007669"/>
    <property type="project" value="UniProtKB-UniRule"/>
</dbReference>
<dbReference type="InterPro" id="IPR013783">
    <property type="entry name" value="Ig-like_fold"/>
</dbReference>
<comment type="caution">
    <text evidence="12">The sequence shown here is derived from an EMBL/GenBank/DDBJ whole genome shotgun (WGS) entry which is preliminary data.</text>
</comment>
<dbReference type="EMBL" id="LOJF01000009">
    <property type="protein sequence ID" value="KUH58310.1"/>
    <property type="molecule type" value="Genomic_DNA"/>
</dbReference>
<dbReference type="PROSITE" id="PS50093">
    <property type="entry name" value="PKD"/>
    <property type="match status" value="2"/>
</dbReference>
<dbReference type="PROSITE" id="PS51170">
    <property type="entry name" value="CW"/>
    <property type="match status" value="1"/>
</dbReference>
<dbReference type="Pfam" id="PF19127">
    <property type="entry name" value="Choline_bind_3"/>
    <property type="match status" value="1"/>
</dbReference>
<gene>
    <name evidence="12" type="ORF">AUL39_04670</name>
</gene>
<feature type="repeat" description="Cell wall-binding" evidence="7">
    <location>
        <begin position="667"/>
        <end position="686"/>
    </location>
</feature>
<keyword evidence="3" id="KW-0677">Repeat</keyword>
<evidence type="ECO:0000313" key="13">
    <source>
        <dbReference type="Proteomes" id="UP000054078"/>
    </source>
</evidence>
<feature type="domain" description="PKD" evidence="10">
    <location>
        <begin position="55"/>
        <end position="148"/>
    </location>
</feature>
<dbReference type="GO" id="GO:0009252">
    <property type="term" value="P:peptidoglycan biosynthetic process"/>
    <property type="evidence" value="ECO:0007669"/>
    <property type="project" value="UniProtKB-UniPathway"/>
</dbReference>
<dbReference type="Pfam" id="PF03734">
    <property type="entry name" value="YkuD"/>
    <property type="match status" value="1"/>
</dbReference>
<feature type="active site" description="Proton donor/acceptor" evidence="8">
    <location>
        <position position="817"/>
    </location>
</feature>